<feature type="transmembrane region" description="Helical" evidence="5">
    <location>
        <begin position="52"/>
        <end position="75"/>
    </location>
</feature>
<sequence length="205" mass="23571">MDNAFTLVEFTRIYLAIFYSGVAAFYTLRIIAKKRSGLHEVVFSGERFSSTWLNHMLFRGFRVIIWLACLFRWFFPSIDGYLGILEGLNIWPIVLVGDILLAAGFLLAVVVHLNLGRQWRSGIDPHEPGTLKTNGFYKYSRNPMYLGVATAQVGFFLALPSVFSAVCLLVGLYALYSQTLAEEAHLINRFPKDYRQYKDRVRRWL</sequence>
<evidence type="ECO:0000256" key="4">
    <source>
        <dbReference type="ARBA" id="ARBA00023136"/>
    </source>
</evidence>
<dbReference type="GO" id="GO:0008168">
    <property type="term" value="F:methyltransferase activity"/>
    <property type="evidence" value="ECO:0007669"/>
    <property type="project" value="UniProtKB-KW"/>
</dbReference>
<keyword evidence="2 5" id="KW-0812">Transmembrane</keyword>
<feature type="transmembrane region" description="Helical" evidence="5">
    <location>
        <begin position="145"/>
        <end position="176"/>
    </location>
</feature>
<dbReference type="GO" id="GO:0032259">
    <property type="term" value="P:methylation"/>
    <property type="evidence" value="ECO:0007669"/>
    <property type="project" value="UniProtKB-KW"/>
</dbReference>
<dbReference type="InterPro" id="IPR007318">
    <property type="entry name" value="Phopholipid_MeTrfase"/>
</dbReference>
<evidence type="ECO:0000256" key="1">
    <source>
        <dbReference type="ARBA" id="ARBA00004127"/>
    </source>
</evidence>
<dbReference type="Proteomes" id="UP000325606">
    <property type="component" value="Chromosome"/>
</dbReference>
<dbReference type="AlphaFoldDB" id="A0A5J6LIF3"/>
<protein>
    <submittedName>
        <fullName evidence="6">Isoprenylcysteine carboxylmethyltransferase family protein</fullName>
    </submittedName>
</protein>
<dbReference type="Pfam" id="PF04191">
    <property type="entry name" value="PEMT"/>
    <property type="match status" value="1"/>
</dbReference>
<evidence type="ECO:0000256" key="3">
    <source>
        <dbReference type="ARBA" id="ARBA00022989"/>
    </source>
</evidence>
<name>A0A5J6LIF3_9GAMM</name>
<reference evidence="6 7" key="1">
    <citation type="submission" date="2019-09" db="EMBL/GenBank/DDBJ databases">
        <title>Nitrincola iocasae sp. nov., a bacterium isolated from the sediment collected at a cold seep field in South China Sea.</title>
        <authorList>
            <person name="Zhang H."/>
            <person name="Wang H."/>
            <person name="Li C."/>
        </authorList>
    </citation>
    <scope>NUCLEOTIDE SEQUENCE [LARGE SCALE GENOMIC DNA]</scope>
    <source>
        <strain evidence="6 7">KXZD1103</strain>
    </source>
</reference>
<keyword evidence="6" id="KW-0489">Methyltransferase</keyword>
<keyword evidence="7" id="KW-1185">Reference proteome</keyword>
<comment type="subcellular location">
    <subcellularLocation>
        <location evidence="1">Endomembrane system</location>
        <topology evidence="1">Multi-pass membrane protein</topology>
    </subcellularLocation>
</comment>
<organism evidence="6 7">
    <name type="scientific">Nitrincola iocasae</name>
    <dbReference type="NCBI Taxonomy" id="2614693"/>
    <lineage>
        <taxon>Bacteria</taxon>
        <taxon>Pseudomonadati</taxon>
        <taxon>Pseudomonadota</taxon>
        <taxon>Gammaproteobacteria</taxon>
        <taxon>Oceanospirillales</taxon>
        <taxon>Oceanospirillaceae</taxon>
        <taxon>Nitrincola</taxon>
    </lineage>
</organism>
<dbReference type="Gene3D" id="1.20.120.1630">
    <property type="match status" value="1"/>
</dbReference>
<feature type="transmembrane region" description="Helical" evidence="5">
    <location>
        <begin position="12"/>
        <end position="31"/>
    </location>
</feature>
<dbReference type="RefSeq" id="WP_151058674.1">
    <property type="nucleotide sequence ID" value="NZ_CP044222.1"/>
</dbReference>
<evidence type="ECO:0000256" key="5">
    <source>
        <dbReference type="SAM" id="Phobius"/>
    </source>
</evidence>
<proteinExistence type="predicted"/>
<feature type="transmembrane region" description="Helical" evidence="5">
    <location>
        <begin position="90"/>
        <end position="111"/>
    </location>
</feature>
<keyword evidence="3 5" id="KW-1133">Transmembrane helix</keyword>
<evidence type="ECO:0000313" key="6">
    <source>
        <dbReference type="EMBL" id="QEW08345.1"/>
    </source>
</evidence>
<dbReference type="PANTHER" id="PTHR12714">
    <property type="entry name" value="PROTEIN-S ISOPRENYLCYSTEINE O-METHYLTRANSFERASE"/>
    <property type="match status" value="1"/>
</dbReference>
<evidence type="ECO:0000256" key="2">
    <source>
        <dbReference type="ARBA" id="ARBA00022692"/>
    </source>
</evidence>
<dbReference type="KEGG" id="nik:F5I99_18645"/>
<dbReference type="GO" id="GO:0012505">
    <property type="term" value="C:endomembrane system"/>
    <property type="evidence" value="ECO:0007669"/>
    <property type="project" value="UniProtKB-SubCell"/>
</dbReference>
<dbReference type="EMBL" id="CP044222">
    <property type="protein sequence ID" value="QEW08345.1"/>
    <property type="molecule type" value="Genomic_DNA"/>
</dbReference>
<dbReference type="PANTHER" id="PTHR12714:SF9">
    <property type="entry name" value="PROTEIN-S-ISOPRENYLCYSTEINE O-METHYLTRANSFERASE"/>
    <property type="match status" value="1"/>
</dbReference>
<evidence type="ECO:0000313" key="7">
    <source>
        <dbReference type="Proteomes" id="UP000325606"/>
    </source>
</evidence>
<keyword evidence="6" id="KW-0808">Transferase</keyword>
<keyword evidence="4 5" id="KW-0472">Membrane</keyword>
<accession>A0A5J6LIF3</accession>
<gene>
    <name evidence="6" type="ORF">F5I99_18645</name>
</gene>